<organism evidence="8">
    <name type="scientific">Ambystoma mexicanum</name>
    <name type="common">Axolotl</name>
    <dbReference type="NCBI Taxonomy" id="8296"/>
    <lineage>
        <taxon>Eukaryota</taxon>
        <taxon>Metazoa</taxon>
        <taxon>Chordata</taxon>
        <taxon>Craniata</taxon>
        <taxon>Vertebrata</taxon>
        <taxon>Euteleostomi</taxon>
        <taxon>Amphibia</taxon>
        <taxon>Batrachia</taxon>
        <taxon>Caudata</taxon>
        <taxon>Salamandroidea</taxon>
        <taxon>Ambystomatidae</taxon>
        <taxon>Ambystoma</taxon>
    </lineage>
</organism>
<dbReference type="EMBL" id="JQ277697">
    <property type="protein sequence ID" value="AFP49904.1"/>
    <property type="molecule type" value="mRNA"/>
</dbReference>
<sequence length="897" mass="99034">MYWWRLDPGVDCDGSCMPNLRNVLGSIYTSHQLTFTWCLGAVWISCLVAGLLRPSSSAGHAPGHMFLLAFGEWRRGSLRLPPLYLMLAAALTMLGSVQGQQCVFSTNPEVLQFPDLGANFSVVLVAQETPGSLGPLYNMVHIFLDAVQPNPFPSDLLRDALNNASSISTTKVVKYQAGYVVCAILAGIYLVAMVLTGLIFFVCRWRGKCGGQVDRFNKNLIYKRNTFMAALLLTTILMLAGVACAFATNEMTTKEMDPSVRAIPSSLQGFRQLPPKITQAIEIIVSEFSVPKQLVIEDLKTVGQTIGNTITAKLNVTVIPLLMDAEKTAQDLQALIPHVRNLQDTTQSLQKRQVVLATALNDRRQNMTEVLSSDGCVSCADALSRVSSLELGANFSKVPSVAAVLKNLQDAAKVNMIAIFQKAFQSFNNIPRMVDEKSADGIQSTLRALATAEHQVKSIASEFQIERYTASLSTSLLKVEKECTKYGEEVKRYDHYRWIVGIVLCCVVLLIIVCNIVGLSLGLWGLYWQGDPTEDTSVGETGASILMSGAGLSFLFSWLLIALVLVTFVVGGNVQTLVCKSWSNGNMYKFLEEPGNLPPSMNLSNILGLKENMNISNAYQECSKGAPLWDILPLGENYDIEDALNISKYTGGFQKDIQNITIDLQEFILMKSIAQFWLGIFANSRIDHINYSLFTAEIQAPLVKTNLEEFSTQMETLAASQTNTTIQTQLAGEARALRDLESTVQAQAADVKKMNESVQFLAVIAPTVQTLTNRSQTDFVRMEEYLTVDTKTLLINEINCFVTKELGYFIQYVDWVNRTIMLHVASCQLVSASLDNARVALCENVINPWNGFWFSLGWCTLFLIPSIIFAVKTSKYFRPIRATLSPRALSLTETSSL</sequence>
<comment type="subcellular location">
    <subcellularLocation>
        <location evidence="1">Cell projection</location>
        <location evidence="1">Microvillus membrane</location>
        <topology evidence="1">Multi-pass membrane protein</topology>
    </subcellularLocation>
</comment>
<dbReference type="GO" id="GO:0015485">
    <property type="term" value="F:cholesterol binding"/>
    <property type="evidence" value="ECO:0007669"/>
    <property type="project" value="TreeGrafter"/>
</dbReference>
<dbReference type="GO" id="GO:0016324">
    <property type="term" value="C:apical plasma membrane"/>
    <property type="evidence" value="ECO:0007669"/>
    <property type="project" value="TreeGrafter"/>
</dbReference>
<gene>
    <name evidence="8" type="primary">prom2</name>
</gene>
<dbReference type="AlphaFoldDB" id="A0A0B4KE61"/>
<evidence type="ECO:0000256" key="2">
    <source>
        <dbReference type="ARBA" id="ARBA00006058"/>
    </source>
</evidence>
<dbReference type="PANTHER" id="PTHR22730">
    <property type="entry name" value="PROMININ PROM PROTEIN"/>
    <property type="match status" value="1"/>
</dbReference>
<dbReference type="GO" id="GO:0071914">
    <property type="term" value="C:prominosome"/>
    <property type="evidence" value="ECO:0007669"/>
    <property type="project" value="TreeGrafter"/>
</dbReference>
<feature type="transmembrane region" description="Helical" evidence="7">
    <location>
        <begin position="177"/>
        <end position="205"/>
    </location>
</feature>
<evidence type="ECO:0000313" key="8">
    <source>
        <dbReference type="EMBL" id="AFP49904.1"/>
    </source>
</evidence>
<keyword evidence="6" id="KW-0325">Glycoprotein</keyword>
<accession>A0A0B4KE61</accession>
<name>A0A0B4KE61_AMBME</name>
<feature type="transmembrane region" description="Helical" evidence="7">
    <location>
        <begin position="226"/>
        <end position="248"/>
    </location>
</feature>
<evidence type="ECO:0000256" key="3">
    <source>
        <dbReference type="ARBA" id="ARBA00022692"/>
    </source>
</evidence>
<evidence type="ECO:0000256" key="6">
    <source>
        <dbReference type="ARBA" id="ARBA00023180"/>
    </source>
</evidence>
<feature type="transmembrane region" description="Helical" evidence="7">
    <location>
        <begin position="498"/>
        <end position="524"/>
    </location>
</feature>
<dbReference type="GO" id="GO:0009986">
    <property type="term" value="C:cell surface"/>
    <property type="evidence" value="ECO:0007669"/>
    <property type="project" value="TreeGrafter"/>
</dbReference>
<reference evidence="8" key="1">
    <citation type="submission" date="2011-12" db="EMBL/GenBank/DDBJ databases">
        <title>Characterization of prominin-family members in axolotl (A. mexicanum).</title>
        <authorList>
            <person name="Jaszai J."/>
            <person name="Tanaka E.M."/>
            <person name="Corbeil D."/>
        </authorList>
    </citation>
    <scope>NUCLEOTIDE SEQUENCE</scope>
    <source>
        <tissue evidence="8">Whole larva</tissue>
    </source>
</reference>
<feature type="transmembrane region" description="Helical" evidence="7">
    <location>
        <begin position="34"/>
        <end position="52"/>
    </location>
</feature>
<dbReference type="Pfam" id="PF05478">
    <property type="entry name" value="Prominin"/>
    <property type="match status" value="1"/>
</dbReference>
<feature type="transmembrane region" description="Helical" evidence="7">
    <location>
        <begin position="545"/>
        <end position="570"/>
    </location>
</feature>
<protein>
    <submittedName>
        <fullName evidence="8">Prominin-2</fullName>
    </submittedName>
</protein>
<keyword evidence="3 7" id="KW-0812">Transmembrane</keyword>
<comment type="similarity">
    <text evidence="2">Belongs to the prominin family.</text>
</comment>
<evidence type="ECO:0000256" key="7">
    <source>
        <dbReference type="SAM" id="Phobius"/>
    </source>
</evidence>
<dbReference type="GO" id="GO:0031528">
    <property type="term" value="C:microvillus membrane"/>
    <property type="evidence" value="ECO:0007669"/>
    <property type="project" value="UniProtKB-SubCell"/>
</dbReference>
<keyword evidence="5 7" id="KW-0472">Membrane</keyword>
<evidence type="ECO:0000256" key="1">
    <source>
        <dbReference type="ARBA" id="ARBA00004475"/>
    </source>
</evidence>
<proteinExistence type="evidence at transcript level"/>
<dbReference type="GO" id="GO:0005929">
    <property type="term" value="C:cilium"/>
    <property type="evidence" value="ECO:0007669"/>
    <property type="project" value="TreeGrafter"/>
</dbReference>
<keyword evidence="4 7" id="KW-1133">Transmembrane helix</keyword>
<dbReference type="InterPro" id="IPR008795">
    <property type="entry name" value="Prominin"/>
</dbReference>
<dbReference type="PANTHER" id="PTHR22730:SF6">
    <property type="entry name" value="PROMININ-2"/>
    <property type="match status" value="1"/>
</dbReference>
<evidence type="ECO:0000256" key="5">
    <source>
        <dbReference type="ARBA" id="ARBA00023136"/>
    </source>
</evidence>
<feature type="transmembrane region" description="Helical" evidence="7">
    <location>
        <begin position="852"/>
        <end position="871"/>
    </location>
</feature>
<evidence type="ECO:0000256" key="4">
    <source>
        <dbReference type="ARBA" id="ARBA00022989"/>
    </source>
</evidence>